<dbReference type="PRINTS" id="PR00035">
    <property type="entry name" value="HTHGNTR"/>
</dbReference>
<organism evidence="5 6">
    <name type="scientific">Thermomonospora umbrina</name>
    <dbReference type="NCBI Taxonomy" id="111806"/>
    <lineage>
        <taxon>Bacteria</taxon>
        <taxon>Bacillati</taxon>
        <taxon>Actinomycetota</taxon>
        <taxon>Actinomycetes</taxon>
        <taxon>Streptosporangiales</taxon>
        <taxon>Thermomonosporaceae</taxon>
        <taxon>Thermomonospora</taxon>
    </lineage>
</organism>
<protein>
    <submittedName>
        <fullName evidence="5">GntR family transcriptional regulator</fullName>
    </submittedName>
</protein>
<dbReference type="Gene3D" id="1.10.10.10">
    <property type="entry name" value="Winged helix-like DNA-binding domain superfamily/Winged helix DNA-binding domain"/>
    <property type="match status" value="1"/>
</dbReference>
<dbReference type="Pfam" id="PF07729">
    <property type="entry name" value="FCD"/>
    <property type="match status" value="1"/>
</dbReference>
<dbReference type="GO" id="GO:0003677">
    <property type="term" value="F:DNA binding"/>
    <property type="evidence" value="ECO:0007669"/>
    <property type="project" value="UniProtKB-KW"/>
</dbReference>
<feature type="domain" description="HTH gntR-type" evidence="4">
    <location>
        <begin position="8"/>
        <end position="75"/>
    </location>
</feature>
<evidence type="ECO:0000313" key="5">
    <source>
        <dbReference type="EMBL" id="REE96454.1"/>
    </source>
</evidence>
<dbReference type="OrthoDB" id="3864082at2"/>
<dbReference type="Gene3D" id="1.20.120.530">
    <property type="entry name" value="GntR ligand-binding domain-like"/>
    <property type="match status" value="1"/>
</dbReference>
<dbReference type="InterPro" id="IPR036390">
    <property type="entry name" value="WH_DNA-bd_sf"/>
</dbReference>
<keyword evidence="2" id="KW-0238">DNA-binding</keyword>
<dbReference type="GO" id="GO:0003700">
    <property type="term" value="F:DNA-binding transcription factor activity"/>
    <property type="evidence" value="ECO:0007669"/>
    <property type="project" value="InterPro"/>
</dbReference>
<dbReference type="Proteomes" id="UP000256661">
    <property type="component" value="Unassembled WGS sequence"/>
</dbReference>
<dbReference type="EMBL" id="QTTT01000001">
    <property type="protein sequence ID" value="REE96454.1"/>
    <property type="molecule type" value="Genomic_DNA"/>
</dbReference>
<dbReference type="InterPro" id="IPR000524">
    <property type="entry name" value="Tscrpt_reg_HTH_GntR"/>
</dbReference>
<comment type="caution">
    <text evidence="5">The sequence shown here is derived from an EMBL/GenBank/DDBJ whole genome shotgun (WGS) entry which is preliminary data.</text>
</comment>
<keyword evidence="1" id="KW-0805">Transcription regulation</keyword>
<sequence>MREIVGAHNLNRQVSEALREAIHTGELRPGELYSVSRLAERMGVSRTPVREALLGLVDTGLVRVERNRGFRVVRRDPRHIAEVFHLRLLLEVPATRLAARHPAPDLLDALRGELAEMRRAADDRDEARFMRHDRAFHDLILASGGNALLTSTVAGLRDTITTVGASTVDQTRSLTDIAAEHAPILDALAAGDETAAASAMRHHVAHTGELLLAQAAAENDAPVSPADTALIREGPHQATILPI</sequence>
<dbReference type="InterPro" id="IPR011711">
    <property type="entry name" value="GntR_C"/>
</dbReference>
<dbReference type="AlphaFoldDB" id="A0A3D9SV58"/>
<dbReference type="SMART" id="SM00895">
    <property type="entry name" value="FCD"/>
    <property type="match status" value="1"/>
</dbReference>
<dbReference type="RefSeq" id="WP_116022094.1">
    <property type="nucleotide sequence ID" value="NZ_QTTT01000001.1"/>
</dbReference>
<dbReference type="PANTHER" id="PTHR43537:SF5">
    <property type="entry name" value="UXU OPERON TRANSCRIPTIONAL REGULATOR"/>
    <property type="match status" value="1"/>
</dbReference>
<evidence type="ECO:0000259" key="4">
    <source>
        <dbReference type="PROSITE" id="PS50949"/>
    </source>
</evidence>
<dbReference type="PROSITE" id="PS50949">
    <property type="entry name" value="HTH_GNTR"/>
    <property type="match status" value="1"/>
</dbReference>
<evidence type="ECO:0000313" key="6">
    <source>
        <dbReference type="Proteomes" id="UP000256661"/>
    </source>
</evidence>
<dbReference type="Pfam" id="PF00392">
    <property type="entry name" value="GntR"/>
    <property type="match status" value="1"/>
</dbReference>
<evidence type="ECO:0000256" key="2">
    <source>
        <dbReference type="ARBA" id="ARBA00023125"/>
    </source>
</evidence>
<dbReference type="PANTHER" id="PTHR43537">
    <property type="entry name" value="TRANSCRIPTIONAL REGULATOR, GNTR FAMILY"/>
    <property type="match status" value="1"/>
</dbReference>
<dbReference type="SUPFAM" id="SSF48008">
    <property type="entry name" value="GntR ligand-binding domain-like"/>
    <property type="match status" value="1"/>
</dbReference>
<evidence type="ECO:0000256" key="1">
    <source>
        <dbReference type="ARBA" id="ARBA00023015"/>
    </source>
</evidence>
<dbReference type="CDD" id="cd07377">
    <property type="entry name" value="WHTH_GntR"/>
    <property type="match status" value="1"/>
</dbReference>
<reference evidence="5 6" key="1">
    <citation type="submission" date="2018-08" db="EMBL/GenBank/DDBJ databases">
        <title>Sequencing the genomes of 1000 actinobacteria strains.</title>
        <authorList>
            <person name="Klenk H.-P."/>
        </authorList>
    </citation>
    <scope>NUCLEOTIDE SEQUENCE [LARGE SCALE GENOMIC DNA]</scope>
    <source>
        <strain evidence="5 6">DSM 43927</strain>
    </source>
</reference>
<keyword evidence="3" id="KW-0804">Transcription</keyword>
<name>A0A3D9SV58_9ACTN</name>
<accession>A0A3D9SV58</accession>
<dbReference type="InterPro" id="IPR008920">
    <property type="entry name" value="TF_FadR/GntR_C"/>
</dbReference>
<dbReference type="SUPFAM" id="SSF46785">
    <property type="entry name" value="Winged helix' DNA-binding domain"/>
    <property type="match status" value="1"/>
</dbReference>
<gene>
    <name evidence="5" type="ORF">DFJ69_1891</name>
</gene>
<proteinExistence type="predicted"/>
<evidence type="ECO:0000256" key="3">
    <source>
        <dbReference type="ARBA" id="ARBA00023163"/>
    </source>
</evidence>
<dbReference type="SMART" id="SM00345">
    <property type="entry name" value="HTH_GNTR"/>
    <property type="match status" value="1"/>
</dbReference>
<keyword evidence="6" id="KW-1185">Reference proteome</keyword>
<dbReference type="InterPro" id="IPR036388">
    <property type="entry name" value="WH-like_DNA-bd_sf"/>
</dbReference>